<dbReference type="EMBL" id="AP023396">
    <property type="protein sequence ID" value="BCK54273.1"/>
    <property type="molecule type" value="Genomic_DNA"/>
</dbReference>
<keyword evidence="5" id="KW-0010">Activator</keyword>
<dbReference type="GO" id="GO:0003677">
    <property type="term" value="F:DNA binding"/>
    <property type="evidence" value="ECO:0007669"/>
    <property type="project" value="UniProtKB-KW"/>
</dbReference>
<dbReference type="Gene3D" id="2.40.50.140">
    <property type="entry name" value="Nucleic acid-binding proteins"/>
    <property type="match status" value="1"/>
</dbReference>
<evidence type="ECO:0000256" key="6">
    <source>
        <dbReference type="ARBA" id="ARBA00023163"/>
    </source>
</evidence>
<evidence type="ECO:0000256" key="3">
    <source>
        <dbReference type="ARBA" id="ARBA00023015"/>
    </source>
</evidence>
<dbReference type="AlphaFoldDB" id="A0A7G1KJD1"/>
<dbReference type="PRINTS" id="PR00050">
    <property type="entry name" value="COLDSHOCK"/>
</dbReference>
<sequence length="70" mass="7800">MAHGTVKWFDSKKGFGFITADDGGPDVFVDYAEVEGVGFRSLIEGQRVQFEIRRAKAGPEARGVRVLRDR</sequence>
<dbReference type="KEGG" id="nwl:NWFMUON74_20450"/>
<dbReference type="InterPro" id="IPR012156">
    <property type="entry name" value="Cold_shock_CspA"/>
</dbReference>
<comment type="subcellular location">
    <subcellularLocation>
        <location evidence="1">Cytoplasm</location>
    </subcellularLocation>
</comment>
<protein>
    <submittedName>
        <fullName evidence="8">Cold-shock protein CspA</fullName>
    </submittedName>
</protein>
<keyword evidence="2" id="KW-0963">Cytoplasm</keyword>
<dbReference type="SMART" id="SM00357">
    <property type="entry name" value="CSP"/>
    <property type="match status" value="1"/>
</dbReference>
<dbReference type="InterPro" id="IPR011129">
    <property type="entry name" value="CSD"/>
</dbReference>
<name>A0A7G1KJD1_9NOCA</name>
<dbReference type="GeneID" id="80346606"/>
<reference evidence="8 9" key="1">
    <citation type="submission" date="2020-08" db="EMBL/GenBank/DDBJ databases">
        <title>Genome Sequencing of Nocardia wallacei strain FMUON74 and assembly.</title>
        <authorList>
            <person name="Toyokawa M."/>
            <person name="Uesaka K."/>
        </authorList>
    </citation>
    <scope>NUCLEOTIDE SEQUENCE [LARGE SCALE GENOMIC DNA]</scope>
    <source>
        <strain evidence="8 9">FMUON74</strain>
    </source>
</reference>
<organism evidence="8 9">
    <name type="scientific">Nocardia wallacei</name>
    <dbReference type="NCBI Taxonomy" id="480035"/>
    <lineage>
        <taxon>Bacteria</taxon>
        <taxon>Bacillati</taxon>
        <taxon>Actinomycetota</taxon>
        <taxon>Actinomycetes</taxon>
        <taxon>Mycobacteriales</taxon>
        <taxon>Nocardiaceae</taxon>
        <taxon>Nocardia</taxon>
    </lineage>
</organism>
<evidence type="ECO:0000256" key="2">
    <source>
        <dbReference type="ARBA" id="ARBA00022490"/>
    </source>
</evidence>
<evidence type="ECO:0000313" key="8">
    <source>
        <dbReference type="EMBL" id="BCK54273.1"/>
    </source>
</evidence>
<dbReference type="CDD" id="cd04458">
    <property type="entry name" value="CSP_CDS"/>
    <property type="match status" value="1"/>
</dbReference>
<evidence type="ECO:0000259" key="7">
    <source>
        <dbReference type="PROSITE" id="PS51857"/>
    </source>
</evidence>
<evidence type="ECO:0000256" key="5">
    <source>
        <dbReference type="ARBA" id="ARBA00023159"/>
    </source>
</evidence>
<evidence type="ECO:0000256" key="1">
    <source>
        <dbReference type="ARBA" id="ARBA00004496"/>
    </source>
</evidence>
<keyword evidence="4" id="KW-0238">DNA-binding</keyword>
<keyword evidence="6" id="KW-0804">Transcription</keyword>
<dbReference type="SUPFAM" id="SSF50249">
    <property type="entry name" value="Nucleic acid-binding proteins"/>
    <property type="match status" value="1"/>
</dbReference>
<dbReference type="Pfam" id="PF00313">
    <property type="entry name" value="CSD"/>
    <property type="match status" value="1"/>
</dbReference>
<dbReference type="InterPro" id="IPR012340">
    <property type="entry name" value="NA-bd_OB-fold"/>
</dbReference>
<evidence type="ECO:0000256" key="4">
    <source>
        <dbReference type="ARBA" id="ARBA00023125"/>
    </source>
</evidence>
<evidence type="ECO:0000313" key="9">
    <source>
        <dbReference type="Proteomes" id="UP000516173"/>
    </source>
</evidence>
<dbReference type="PIRSF" id="PIRSF002599">
    <property type="entry name" value="Cold_shock_A"/>
    <property type="match status" value="1"/>
</dbReference>
<dbReference type="Proteomes" id="UP000516173">
    <property type="component" value="Chromosome"/>
</dbReference>
<accession>A0A7G1KJD1</accession>
<proteinExistence type="predicted"/>
<feature type="domain" description="CSD" evidence="7">
    <location>
        <begin position="1"/>
        <end position="66"/>
    </location>
</feature>
<dbReference type="InterPro" id="IPR002059">
    <property type="entry name" value="CSP_DNA-bd"/>
</dbReference>
<keyword evidence="3" id="KW-0805">Transcription regulation</keyword>
<dbReference type="PANTHER" id="PTHR46565">
    <property type="entry name" value="COLD SHOCK DOMAIN PROTEIN 2"/>
    <property type="match status" value="1"/>
</dbReference>
<dbReference type="PANTHER" id="PTHR46565:SF20">
    <property type="entry name" value="COLD SHOCK DOMAIN-CONTAINING PROTEIN 4"/>
    <property type="match status" value="1"/>
</dbReference>
<dbReference type="RefSeq" id="WP_187687558.1">
    <property type="nucleotide sequence ID" value="NZ_AP023396.1"/>
</dbReference>
<dbReference type="PROSITE" id="PS51857">
    <property type="entry name" value="CSD_2"/>
    <property type="match status" value="1"/>
</dbReference>
<keyword evidence="9" id="KW-1185">Reference proteome</keyword>
<gene>
    <name evidence="8" type="primary">cspA_1</name>
    <name evidence="8" type="ORF">NWFMUON74_20450</name>
</gene>
<dbReference type="GO" id="GO:0005737">
    <property type="term" value="C:cytoplasm"/>
    <property type="evidence" value="ECO:0007669"/>
    <property type="project" value="UniProtKB-SubCell"/>
</dbReference>